<sequence>MLLAAPLVLQSIVFALIAAIHLINNFTITQNLLFISSRALPAAPSTIVIASAPSAPPTTIDIPIAHIRAHLAMEKHEDRTRLFRSPDDPAPPPPTPRARGKKGAQARRGLSPEPWRVSSNEAGPSRMRSYDDDDSSTDSPVSPLGALTSQSDSVSSSTPPTSPESAFSSARTLIGPGMGMGIPLPPLYAAGSAGGGLALPSAVQGGSVQVVEDCMIDRRLLLSANDTYAEGVLPAPRRTEAFEYAPFGSRASHPTSDLRTPVSPSCDDAAFTPSLAPMDPAPMFAPPAAPTVASALPGSITFNFTAATPGSSPAPTRSPAPPNTLFLTPTAPANRASARASAPSPPPIGRTSEVNVDDTMDVQAPRKVVQRRRVVAAIAAAAEAPAPISVVPSADEGVAAMAEPSTPAMEGAAAQEPETETAPVPRPMVERRRVLRALAVARQASASSAAPVEQPAADTNAHVSTAADDDDDDDDDEDNDDEDSDDDMSAPAPNARRSAEDAALAAELEAAFDSDADDADEMDADAPFVDPARIAADQAVTEAALAAMRVARAEREARKAALAGLAMEAARVEAERAHEEEEARAQEEEEEEEEEEAPPQNFGSGVETSIDELVDHAAVARHAAEGARMLAEMMQQQHQQQDGALAQHAYAPEPEQQPAPPAASDADADAEAAAEEERRAEFEQILAAIGISRPSADLQPPQSADAYAAGGAPPPASAQDASGLSMLALLAEMERLNTAASATSAAPTASYSSLAHAVDEDYIRRVEPTPEPVGDAAGVVENEDVALEDVDTSAAARGVPAWKAFAQRLGEMGMGVPSGGGDAPAQAGDAMVSEGWQGAAWNASQEGAAGQENWQGQGAQWDHQQQYPNAQHQQHEHVPNATWPSSEPQSAYAQQQAEYPPTASADAPWPSPSAAAGYQAQPFDVAHMAAEEYVRLFHQQHRQQQTSAPWPAGQEDMSVGGEGYAQYDQQQQMQQYSQEHTRSSTPNSSRSSTPSSKLPRPGRPQRTTPRSPRTPTTGTAPRPRSPPYTPRRRRRRRRSRSSLRWTWTRTCPRPRPRLRIHSPTRRRISARGPPPPRTTRPWTRGPILPRRERRRVRLWSRGLRRWLVRCRPWRRRWGWGWRRTARRRLRFRKSRTSAWTRRAMASSRQLGSRWCMQRRRRVRRWRTWMALCRLCPHGATTTTRRAPTRRWTTARTRSRAHARQRTERPESSLRGRWRKRLARRTRRWRTWIVFCRLYPHGATTTRRRARSSTACRAPGRTMPERTTRRRARSSTTRAPTPLLRHRRLAQSTRRGSLRRRLQLRLRMRARRCAPPRCCCCRSRHHCRRRLRRQHHRHRQTRRRRPACVPLRPPARRRLSQRPHRRPSSRPRRLQKKSTPPKTPPRS</sequence>
<feature type="compositionally biased region" description="Basic residues" evidence="1">
    <location>
        <begin position="1328"/>
        <end position="1345"/>
    </location>
</feature>
<feature type="region of interest" description="Disordered" evidence="1">
    <location>
        <begin position="694"/>
        <end position="720"/>
    </location>
</feature>
<feature type="region of interest" description="Disordered" evidence="1">
    <location>
        <begin position="844"/>
        <end position="916"/>
    </location>
</feature>
<evidence type="ECO:0000256" key="1">
    <source>
        <dbReference type="SAM" id="MobiDB-lite"/>
    </source>
</evidence>
<dbReference type="EMBL" id="KN817624">
    <property type="protein sequence ID" value="KJA16279.1"/>
    <property type="molecule type" value="Genomic_DNA"/>
</dbReference>
<feature type="compositionally biased region" description="Basic and acidic residues" evidence="1">
    <location>
        <begin position="572"/>
        <end position="586"/>
    </location>
</feature>
<feature type="compositionally biased region" description="Basic residues" evidence="1">
    <location>
        <begin position="1353"/>
        <end position="1375"/>
    </location>
</feature>
<feature type="compositionally biased region" description="Basic residues" evidence="1">
    <location>
        <begin position="1030"/>
        <end position="1041"/>
    </location>
</feature>
<accession>A0A0D2NAU3</accession>
<feature type="compositionally biased region" description="Basic and acidic residues" evidence="1">
    <location>
        <begin position="1204"/>
        <end position="1213"/>
    </location>
</feature>
<proteinExistence type="predicted"/>
<feature type="compositionally biased region" description="Low complexity" evidence="1">
    <location>
        <begin position="854"/>
        <end position="872"/>
    </location>
</feature>
<feature type="compositionally biased region" description="Acidic residues" evidence="1">
    <location>
        <begin position="467"/>
        <end position="488"/>
    </location>
</feature>
<keyword evidence="3" id="KW-1185">Reference proteome</keyword>
<dbReference type="OMA" id="RHMANDD"/>
<feature type="compositionally biased region" description="Low complexity" evidence="1">
    <location>
        <begin position="137"/>
        <end position="171"/>
    </location>
</feature>
<feature type="region of interest" description="Disordered" evidence="1">
    <location>
        <begin position="401"/>
        <end position="429"/>
    </location>
</feature>
<feature type="compositionally biased region" description="Polar residues" evidence="1">
    <location>
        <begin position="882"/>
        <end position="897"/>
    </location>
</feature>
<feature type="region of interest" description="Disordered" evidence="1">
    <location>
        <begin position="939"/>
        <end position="1085"/>
    </location>
</feature>
<dbReference type="Proteomes" id="UP000054270">
    <property type="component" value="Unassembled WGS sequence"/>
</dbReference>
<protein>
    <submittedName>
        <fullName evidence="2">Uncharacterized protein</fullName>
    </submittedName>
</protein>
<feature type="compositionally biased region" description="Low complexity" evidence="1">
    <location>
        <begin position="964"/>
        <end position="1022"/>
    </location>
</feature>
<feature type="compositionally biased region" description="Low complexity" evidence="1">
    <location>
        <begin position="635"/>
        <end position="654"/>
    </location>
</feature>
<feature type="compositionally biased region" description="Low complexity" evidence="1">
    <location>
        <begin position="1183"/>
        <end position="1195"/>
    </location>
</feature>
<feature type="region of interest" description="Disordered" evidence="1">
    <location>
        <begin position="572"/>
        <end position="619"/>
    </location>
</feature>
<evidence type="ECO:0000313" key="3">
    <source>
        <dbReference type="Proteomes" id="UP000054270"/>
    </source>
</evidence>
<feature type="compositionally biased region" description="Low complexity" evidence="1">
    <location>
        <begin position="410"/>
        <end position="423"/>
    </location>
</feature>
<gene>
    <name evidence="2" type="ORF">HYPSUDRAFT_296371</name>
</gene>
<organism evidence="2 3">
    <name type="scientific">Hypholoma sublateritium (strain FD-334 SS-4)</name>
    <dbReference type="NCBI Taxonomy" id="945553"/>
    <lineage>
        <taxon>Eukaryota</taxon>
        <taxon>Fungi</taxon>
        <taxon>Dikarya</taxon>
        <taxon>Basidiomycota</taxon>
        <taxon>Agaricomycotina</taxon>
        <taxon>Agaricomycetes</taxon>
        <taxon>Agaricomycetidae</taxon>
        <taxon>Agaricales</taxon>
        <taxon>Agaricineae</taxon>
        <taxon>Strophariaceae</taxon>
        <taxon>Hypholoma</taxon>
    </lineage>
</organism>
<evidence type="ECO:0000313" key="2">
    <source>
        <dbReference type="EMBL" id="KJA16279.1"/>
    </source>
</evidence>
<feature type="region of interest" description="Disordered" evidence="1">
    <location>
        <begin position="77"/>
        <end position="171"/>
    </location>
</feature>
<feature type="region of interest" description="Disordered" evidence="1">
    <location>
        <begin position="1183"/>
        <end position="1214"/>
    </location>
</feature>
<feature type="region of interest" description="Disordered" evidence="1">
    <location>
        <begin position="1328"/>
        <end position="1386"/>
    </location>
</feature>
<feature type="compositionally biased region" description="Acidic residues" evidence="1">
    <location>
        <begin position="587"/>
        <end position="597"/>
    </location>
</feature>
<feature type="compositionally biased region" description="Low complexity" evidence="1">
    <location>
        <begin position="701"/>
        <end position="720"/>
    </location>
</feature>
<feature type="region of interest" description="Disordered" evidence="1">
    <location>
        <begin position="1247"/>
        <end position="1283"/>
    </location>
</feature>
<feature type="compositionally biased region" description="Low complexity" evidence="1">
    <location>
        <begin position="328"/>
        <end position="342"/>
    </location>
</feature>
<reference evidence="3" key="1">
    <citation type="submission" date="2014-04" db="EMBL/GenBank/DDBJ databases">
        <title>Evolutionary Origins and Diversification of the Mycorrhizal Mutualists.</title>
        <authorList>
            <consortium name="DOE Joint Genome Institute"/>
            <consortium name="Mycorrhizal Genomics Consortium"/>
            <person name="Kohler A."/>
            <person name="Kuo A."/>
            <person name="Nagy L.G."/>
            <person name="Floudas D."/>
            <person name="Copeland A."/>
            <person name="Barry K.W."/>
            <person name="Cichocki N."/>
            <person name="Veneault-Fourrey C."/>
            <person name="LaButti K."/>
            <person name="Lindquist E.A."/>
            <person name="Lipzen A."/>
            <person name="Lundell T."/>
            <person name="Morin E."/>
            <person name="Murat C."/>
            <person name="Riley R."/>
            <person name="Ohm R."/>
            <person name="Sun H."/>
            <person name="Tunlid A."/>
            <person name="Henrissat B."/>
            <person name="Grigoriev I.V."/>
            <person name="Hibbett D.S."/>
            <person name="Martin F."/>
        </authorList>
    </citation>
    <scope>NUCLEOTIDE SEQUENCE [LARGE SCALE GENOMIC DNA]</scope>
    <source>
        <strain evidence="3">FD-334 SS-4</strain>
    </source>
</reference>
<feature type="region of interest" description="Disordered" evidence="1">
    <location>
        <begin position="307"/>
        <end position="353"/>
    </location>
</feature>
<feature type="region of interest" description="Disordered" evidence="1">
    <location>
        <begin position="445"/>
        <end position="525"/>
    </location>
</feature>
<feature type="region of interest" description="Disordered" evidence="1">
    <location>
        <begin position="633"/>
        <end position="679"/>
    </location>
</feature>
<feature type="compositionally biased region" description="Low complexity" evidence="1">
    <location>
        <begin position="900"/>
        <end position="916"/>
    </location>
</feature>
<feature type="compositionally biased region" description="Acidic residues" evidence="1">
    <location>
        <begin position="510"/>
        <end position="524"/>
    </location>
</feature>
<feature type="compositionally biased region" description="Basic residues" evidence="1">
    <location>
        <begin position="1052"/>
        <end position="1069"/>
    </location>
</feature>
<feature type="compositionally biased region" description="Low complexity" evidence="1">
    <location>
        <begin position="1042"/>
        <end position="1051"/>
    </location>
</feature>
<name>A0A0D2NAU3_HYPSF</name>
<feature type="compositionally biased region" description="Basic and acidic residues" evidence="1">
    <location>
        <begin position="77"/>
        <end position="87"/>
    </location>
</feature>